<organism evidence="2 3">
    <name type="scientific">Halobium palmae</name>
    <dbReference type="NCBI Taxonomy" id="1776492"/>
    <lineage>
        <taxon>Archaea</taxon>
        <taxon>Methanobacteriati</taxon>
        <taxon>Methanobacteriota</taxon>
        <taxon>Stenosarchaea group</taxon>
        <taxon>Halobacteria</taxon>
        <taxon>Halobacteriales</taxon>
        <taxon>Haloferacaceae</taxon>
        <taxon>Halobium</taxon>
    </lineage>
</organism>
<gene>
    <name evidence="2" type="ORF">ACFQE1_11275</name>
</gene>
<keyword evidence="3" id="KW-1185">Reference proteome</keyword>
<feature type="region of interest" description="Disordered" evidence="1">
    <location>
        <begin position="1"/>
        <end position="36"/>
    </location>
</feature>
<dbReference type="EMBL" id="JBHSWU010000331">
    <property type="protein sequence ID" value="MFC6724942.1"/>
    <property type="molecule type" value="Genomic_DNA"/>
</dbReference>
<dbReference type="Proteomes" id="UP001596328">
    <property type="component" value="Unassembled WGS sequence"/>
</dbReference>
<accession>A0ABD5S202</accession>
<comment type="caution">
    <text evidence="2">The sequence shown here is derived from an EMBL/GenBank/DDBJ whole genome shotgun (WGS) entry which is preliminary data.</text>
</comment>
<feature type="non-terminal residue" evidence="2">
    <location>
        <position position="74"/>
    </location>
</feature>
<evidence type="ECO:0000313" key="3">
    <source>
        <dbReference type="Proteomes" id="UP001596328"/>
    </source>
</evidence>
<protein>
    <submittedName>
        <fullName evidence="2">VWA containing CoxE-like protein</fullName>
    </submittedName>
</protein>
<proteinExistence type="predicted"/>
<sequence>MAPHRDPADDGDDDAGNDIGDDVTGDSAGSDAWRNVPDFRHARRHVVTELVRFTGRLRSAGATVPASGSLDAAR</sequence>
<feature type="compositionally biased region" description="Acidic residues" evidence="1">
    <location>
        <begin position="9"/>
        <end position="24"/>
    </location>
</feature>
<evidence type="ECO:0000313" key="2">
    <source>
        <dbReference type="EMBL" id="MFC6724942.1"/>
    </source>
</evidence>
<dbReference type="AlphaFoldDB" id="A0ABD5S202"/>
<name>A0ABD5S202_9EURY</name>
<evidence type="ECO:0000256" key="1">
    <source>
        <dbReference type="SAM" id="MobiDB-lite"/>
    </source>
</evidence>
<reference evidence="2 3" key="1">
    <citation type="journal article" date="2019" name="Int. J. Syst. Evol. Microbiol.">
        <title>The Global Catalogue of Microorganisms (GCM) 10K type strain sequencing project: providing services to taxonomists for standard genome sequencing and annotation.</title>
        <authorList>
            <consortium name="The Broad Institute Genomics Platform"/>
            <consortium name="The Broad Institute Genome Sequencing Center for Infectious Disease"/>
            <person name="Wu L."/>
            <person name="Ma J."/>
        </authorList>
    </citation>
    <scope>NUCLEOTIDE SEQUENCE [LARGE SCALE GENOMIC DNA]</scope>
    <source>
        <strain evidence="2 3">NBRC 111368</strain>
    </source>
</reference>